<keyword evidence="3" id="KW-1185">Reference proteome</keyword>
<accession>A0A8S1NEZ5</accession>
<protein>
    <submittedName>
        <fullName evidence="2">Uncharacterized protein</fullName>
    </submittedName>
</protein>
<gene>
    <name evidence="2" type="ORF">PPRIM_AZ9-3.1.T0810154</name>
</gene>
<organism evidence="2 3">
    <name type="scientific">Paramecium primaurelia</name>
    <dbReference type="NCBI Taxonomy" id="5886"/>
    <lineage>
        <taxon>Eukaryota</taxon>
        <taxon>Sar</taxon>
        <taxon>Alveolata</taxon>
        <taxon>Ciliophora</taxon>
        <taxon>Intramacronucleata</taxon>
        <taxon>Oligohymenophorea</taxon>
        <taxon>Peniculida</taxon>
        <taxon>Parameciidae</taxon>
        <taxon>Paramecium</taxon>
    </lineage>
</organism>
<dbReference type="Proteomes" id="UP000688137">
    <property type="component" value="Unassembled WGS sequence"/>
</dbReference>
<evidence type="ECO:0000313" key="3">
    <source>
        <dbReference type="Proteomes" id="UP000688137"/>
    </source>
</evidence>
<feature type="region of interest" description="Disordered" evidence="1">
    <location>
        <begin position="33"/>
        <end position="52"/>
    </location>
</feature>
<reference evidence="2" key="1">
    <citation type="submission" date="2021-01" db="EMBL/GenBank/DDBJ databases">
        <authorList>
            <consortium name="Genoscope - CEA"/>
            <person name="William W."/>
        </authorList>
    </citation>
    <scope>NUCLEOTIDE SEQUENCE</scope>
</reference>
<name>A0A8S1NEZ5_PARPR</name>
<evidence type="ECO:0000313" key="2">
    <source>
        <dbReference type="EMBL" id="CAD8088551.1"/>
    </source>
</evidence>
<dbReference type="AlphaFoldDB" id="A0A8S1NEZ5"/>
<sequence length="215" mass="24990">MGGACSGTKQQAKKQKLQQQELNIVDQPYLEVKSIPQSQSSSRPPEQRSETGQSVKDLLILYKKFTDFLGLVGNLDHLPQHTREQLNNCIIQRSNINILIQNSIKRIMREQQIIKRVEESDYYLIHNDEKFAITFTQIMQKISTIILTELKDDQDFQEAFPMLIVSFVDLAQQISNVIENFQNFKTLSSKKQITKQYFSQESNYQKTTNKISLQQ</sequence>
<evidence type="ECO:0000256" key="1">
    <source>
        <dbReference type="SAM" id="MobiDB-lite"/>
    </source>
</evidence>
<proteinExistence type="predicted"/>
<comment type="caution">
    <text evidence="2">The sequence shown here is derived from an EMBL/GenBank/DDBJ whole genome shotgun (WGS) entry which is preliminary data.</text>
</comment>
<dbReference type="OMA" id="NYQKTTH"/>
<dbReference type="EMBL" id="CAJJDM010000084">
    <property type="protein sequence ID" value="CAD8088551.1"/>
    <property type="molecule type" value="Genomic_DNA"/>
</dbReference>